<dbReference type="AlphaFoldDB" id="A0A367JSY7"/>
<reference evidence="13 14" key="1">
    <citation type="journal article" date="2018" name="G3 (Bethesda)">
        <title>Phylogenetic and Phylogenomic Definition of Rhizopus Species.</title>
        <authorList>
            <person name="Gryganskyi A.P."/>
            <person name="Golan J."/>
            <person name="Dolatabadi S."/>
            <person name="Mondo S."/>
            <person name="Robb S."/>
            <person name="Idnurm A."/>
            <person name="Muszewska A."/>
            <person name="Steczkiewicz K."/>
            <person name="Masonjones S."/>
            <person name="Liao H.L."/>
            <person name="Gajdeczka M.T."/>
            <person name="Anike F."/>
            <person name="Vuek A."/>
            <person name="Anishchenko I.M."/>
            <person name="Voigt K."/>
            <person name="de Hoog G.S."/>
            <person name="Smith M.E."/>
            <person name="Heitman J."/>
            <person name="Vilgalys R."/>
            <person name="Stajich J.E."/>
        </authorList>
    </citation>
    <scope>NUCLEOTIDE SEQUENCE [LARGE SCALE GENOMIC DNA]</scope>
    <source>
        <strain evidence="13 14">CBS 357.93</strain>
    </source>
</reference>
<comment type="caution">
    <text evidence="13">The sequence shown here is derived from an EMBL/GenBank/DDBJ whole genome shotgun (WGS) entry which is preliminary data.</text>
</comment>
<keyword evidence="4" id="KW-0813">Transport</keyword>
<evidence type="ECO:0000256" key="8">
    <source>
        <dbReference type="ARBA" id="ARBA00031344"/>
    </source>
</evidence>
<dbReference type="GO" id="GO:0017119">
    <property type="term" value="C:Golgi transport complex"/>
    <property type="evidence" value="ECO:0007669"/>
    <property type="project" value="TreeGrafter"/>
</dbReference>
<dbReference type="GO" id="GO:0000139">
    <property type="term" value="C:Golgi membrane"/>
    <property type="evidence" value="ECO:0007669"/>
    <property type="project" value="UniProtKB-SubCell"/>
</dbReference>
<evidence type="ECO:0000259" key="11">
    <source>
        <dbReference type="Pfam" id="PF06148"/>
    </source>
</evidence>
<dbReference type="InterPro" id="IPR009316">
    <property type="entry name" value="COG2"/>
</dbReference>
<protein>
    <recommendedName>
        <fullName evidence="3">Conserved oligomeric Golgi complex subunit 2</fullName>
    </recommendedName>
    <alternativeName>
        <fullName evidence="8">Component of oligomeric Golgi complex 2</fullName>
    </alternativeName>
</protein>
<accession>A0A367JSY7</accession>
<comment type="subcellular location">
    <subcellularLocation>
        <location evidence="1">Golgi apparatus membrane</location>
        <topology evidence="1">Peripheral membrane protein</topology>
    </subcellularLocation>
</comment>
<dbReference type="PANTHER" id="PTHR12961:SF0">
    <property type="entry name" value="CONSERVED OLIGOMERIC GOLGI COMPLEX SUBUNIT 2"/>
    <property type="match status" value="1"/>
</dbReference>
<evidence type="ECO:0000256" key="2">
    <source>
        <dbReference type="ARBA" id="ARBA00007603"/>
    </source>
</evidence>
<evidence type="ECO:0000256" key="9">
    <source>
        <dbReference type="SAM" id="Coils"/>
    </source>
</evidence>
<dbReference type="GO" id="GO:0006891">
    <property type="term" value="P:intra-Golgi vesicle-mediated transport"/>
    <property type="evidence" value="ECO:0007669"/>
    <property type="project" value="TreeGrafter"/>
</dbReference>
<evidence type="ECO:0000256" key="10">
    <source>
        <dbReference type="SAM" id="MobiDB-lite"/>
    </source>
</evidence>
<proteinExistence type="inferred from homology"/>
<dbReference type="GO" id="GO:0015031">
    <property type="term" value="P:protein transport"/>
    <property type="evidence" value="ECO:0007669"/>
    <property type="project" value="UniProtKB-KW"/>
</dbReference>
<keyword evidence="5" id="KW-0653">Protein transport</keyword>
<evidence type="ECO:0000256" key="6">
    <source>
        <dbReference type="ARBA" id="ARBA00023034"/>
    </source>
</evidence>
<dbReference type="Pfam" id="PF12022">
    <property type="entry name" value="COG2_C"/>
    <property type="match status" value="1"/>
</dbReference>
<evidence type="ECO:0000256" key="5">
    <source>
        <dbReference type="ARBA" id="ARBA00022927"/>
    </source>
</evidence>
<gene>
    <name evidence="13" type="primary">COG2_2</name>
    <name evidence="13" type="ORF">CU097_011799</name>
</gene>
<name>A0A367JSY7_RHIAZ</name>
<dbReference type="EMBL" id="PJQL01000747">
    <property type="protein sequence ID" value="RCH93060.1"/>
    <property type="molecule type" value="Genomic_DNA"/>
</dbReference>
<dbReference type="OrthoDB" id="332281at2759"/>
<keyword evidence="14" id="KW-1185">Reference proteome</keyword>
<evidence type="ECO:0000259" key="12">
    <source>
        <dbReference type="Pfam" id="PF12022"/>
    </source>
</evidence>
<evidence type="ECO:0000256" key="3">
    <source>
        <dbReference type="ARBA" id="ARBA00020977"/>
    </source>
</evidence>
<organism evidence="13 14">
    <name type="scientific">Rhizopus azygosporus</name>
    <name type="common">Rhizopus microsporus var. azygosporus</name>
    <dbReference type="NCBI Taxonomy" id="86630"/>
    <lineage>
        <taxon>Eukaryota</taxon>
        <taxon>Fungi</taxon>
        <taxon>Fungi incertae sedis</taxon>
        <taxon>Mucoromycota</taxon>
        <taxon>Mucoromycotina</taxon>
        <taxon>Mucoromycetes</taxon>
        <taxon>Mucorales</taxon>
        <taxon>Mucorineae</taxon>
        <taxon>Rhizopodaceae</taxon>
        <taxon>Rhizopus</taxon>
    </lineage>
</organism>
<comment type="similarity">
    <text evidence="2">Belongs to the COG2 family.</text>
</comment>
<dbReference type="Proteomes" id="UP000252139">
    <property type="component" value="Unassembled WGS sequence"/>
</dbReference>
<keyword evidence="7" id="KW-0472">Membrane</keyword>
<evidence type="ECO:0000313" key="13">
    <source>
        <dbReference type="EMBL" id="RCH93060.1"/>
    </source>
</evidence>
<feature type="coiled-coil region" evidence="9">
    <location>
        <begin position="57"/>
        <end position="84"/>
    </location>
</feature>
<evidence type="ECO:0000256" key="1">
    <source>
        <dbReference type="ARBA" id="ARBA00004395"/>
    </source>
</evidence>
<dbReference type="GO" id="GO:0007030">
    <property type="term" value="P:Golgi organization"/>
    <property type="evidence" value="ECO:0007669"/>
    <property type="project" value="InterPro"/>
</dbReference>
<keyword evidence="9" id="KW-0175">Coiled coil</keyword>
<feature type="domain" description="Conserved oligomeric Golgi complex subunit 2 N-terminal" evidence="11">
    <location>
        <begin position="38"/>
        <end position="106"/>
    </location>
</feature>
<dbReference type="PANTHER" id="PTHR12961">
    <property type="entry name" value="CONSERVED OLIGOMERIC GOLGI COMPLEX COMPONENT 2"/>
    <property type="match status" value="1"/>
</dbReference>
<sequence length="556" mass="64902">MSRHRKKQSIFSFSDDEDDNEQQQQITIKPLPNHVVERSELVADDFDPDTFLSSKRHLGLERMKVELNAHLKQLKSELVELINRDYQDFVNLSINLSGVDKDIEELAQPLNTIEHQVKEAQDHFQKVIDSLQEQLQYRAQLRNKKATLKLLLNIHESISKVEYLLDINTEIAKDKYKLENQLAGDDSLGKQIERAAIEYNQMQHLVGRGKDLAFIKENSWRITRIKDTLEQKLSKTLHTALLQVRAGELTRSTKQSLVQCLRTYALIDQTEVAEKIIKEQFVKWYLEKIIHSKILQNNKASKEDPLADMYKKILLFASKDLQPILDITQKTLKGSNYEVLVNSLWAEITEEISKKCRAIFAPGQMTVFHKNYTTTISFISSFEGLCQSRRSMAYLRHHPTYIDFMKKWQLPVYFQLKLREIVARVEDVLNDNTQSMNKGEDTRLEGTRVVISAIQECWSDQVYLYGLSHRFWKLTLQLIKRYTLWVTDMLQTANSNVKTMLCSDVQYVIKSMQTDTRKLILLKLPINVQEQPLIKESLQEALDQLKLVLKNNRVYL</sequence>
<evidence type="ECO:0000256" key="7">
    <source>
        <dbReference type="ARBA" id="ARBA00023136"/>
    </source>
</evidence>
<dbReference type="Pfam" id="PF06148">
    <property type="entry name" value="COG2_N"/>
    <property type="match status" value="1"/>
</dbReference>
<dbReference type="InterPro" id="IPR024602">
    <property type="entry name" value="COG_su2_N"/>
</dbReference>
<evidence type="ECO:0000256" key="4">
    <source>
        <dbReference type="ARBA" id="ARBA00022448"/>
    </source>
</evidence>
<feature type="region of interest" description="Disordered" evidence="10">
    <location>
        <begin position="1"/>
        <end position="26"/>
    </location>
</feature>
<dbReference type="InterPro" id="IPR024603">
    <property type="entry name" value="COG_complex_COG2_C"/>
</dbReference>
<feature type="domain" description="COG complex component COG2 C-terminal" evidence="12">
    <location>
        <begin position="406"/>
        <end position="550"/>
    </location>
</feature>
<evidence type="ECO:0000313" key="14">
    <source>
        <dbReference type="Proteomes" id="UP000252139"/>
    </source>
</evidence>
<keyword evidence="6" id="KW-0333">Golgi apparatus</keyword>
<dbReference type="STRING" id="86630.A0A367JSY7"/>